<keyword evidence="4 6" id="KW-0067">ATP-binding</keyword>
<dbReference type="STRING" id="1068978.AMETH_3372"/>
<dbReference type="EMBL" id="CP009110">
    <property type="protein sequence ID" value="AIJ23464.1"/>
    <property type="molecule type" value="Genomic_DNA"/>
</dbReference>
<dbReference type="HOGENOM" id="CLU_000604_1_23_11"/>
<dbReference type="PANTHER" id="PTHR43776">
    <property type="entry name" value="TRANSPORT ATP-BINDING PROTEIN"/>
    <property type="match status" value="1"/>
</dbReference>
<dbReference type="Pfam" id="PF08352">
    <property type="entry name" value="oligo_HPY"/>
    <property type="match status" value="1"/>
</dbReference>
<name>A0A076MS13_AMYME</name>
<dbReference type="AlphaFoldDB" id="A0A076MS13"/>
<dbReference type="GO" id="GO:0016887">
    <property type="term" value="F:ATP hydrolysis activity"/>
    <property type="evidence" value="ECO:0007669"/>
    <property type="project" value="InterPro"/>
</dbReference>
<keyword evidence="2" id="KW-0813">Transport</keyword>
<dbReference type="NCBIfam" id="TIGR01727">
    <property type="entry name" value="oligo_HPY"/>
    <property type="match status" value="1"/>
</dbReference>
<dbReference type="FunFam" id="3.40.50.300:FF:000016">
    <property type="entry name" value="Oligopeptide ABC transporter ATP-binding component"/>
    <property type="match status" value="1"/>
</dbReference>
<dbReference type="PROSITE" id="PS50893">
    <property type="entry name" value="ABC_TRANSPORTER_2"/>
    <property type="match status" value="1"/>
</dbReference>
<sequence>MTTVEEPLLEARNLVQEFTVRGRGGTRGGVVHALSDVSFDIRPRETLGVVGETGSGKSTLARSILQAPRPKAGSVRLRGMDLATVKGRRLADARRHVQMVFQDPFGSLNPRWRVTDIVEEPMVGYRTAPAAERRRRARDLLDLVGLNPDTFGRRRPHELSGGQCQRVAIARALALDPALIVCDEAVSSLDVLIQAQVLNLFERLRSELGLSYLFISHDLALVKQVSDRVGVMHLGQLCEIGPAEEIYRAPRHPYTVALLESIPHVDADAAANRRPVTIRGEPPSPISPPSGCRFRTRCPRARDRCAVETPLLRELAPGHQAACHFPEEDV</sequence>
<dbReference type="InterPro" id="IPR003593">
    <property type="entry name" value="AAA+_ATPase"/>
</dbReference>
<dbReference type="PROSITE" id="PS00211">
    <property type="entry name" value="ABC_TRANSPORTER_1"/>
    <property type="match status" value="1"/>
</dbReference>
<evidence type="ECO:0000259" key="5">
    <source>
        <dbReference type="PROSITE" id="PS50893"/>
    </source>
</evidence>
<dbReference type="CDD" id="cd03257">
    <property type="entry name" value="ABC_NikE_OppD_transporters"/>
    <property type="match status" value="1"/>
</dbReference>
<organism evidence="6 7">
    <name type="scientific">Amycolatopsis methanolica 239</name>
    <dbReference type="NCBI Taxonomy" id="1068978"/>
    <lineage>
        <taxon>Bacteria</taxon>
        <taxon>Bacillati</taxon>
        <taxon>Actinomycetota</taxon>
        <taxon>Actinomycetes</taxon>
        <taxon>Pseudonocardiales</taxon>
        <taxon>Pseudonocardiaceae</taxon>
        <taxon>Amycolatopsis</taxon>
        <taxon>Amycolatopsis methanolica group</taxon>
    </lineage>
</organism>
<keyword evidence="3" id="KW-0547">Nucleotide-binding</keyword>
<evidence type="ECO:0000256" key="2">
    <source>
        <dbReference type="ARBA" id="ARBA00022448"/>
    </source>
</evidence>
<dbReference type="InterPro" id="IPR013563">
    <property type="entry name" value="Oligopep_ABC_C"/>
</dbReference>
<dbReference type="eggNOG" id="COG4608">
    <property type="taxonomic scope" value="Bacteria"/>
</dbReference>
<evidence type="ECO:0000313" key="7">
    <source>
        <dbReference type="Proteomes" id="UP000062973"/>
    </source>
</evidence>
<evidence type="ECO:0000256" key="4">
    <source>
        <dbReference type="ARBA" id="ARBA00022840"/>
    </source>
</evidence>
<feature type="domain" description="ABC transporter" evidence="5">
    <location>
        <begin position="9"/>
        <end position="259"/>
    </location>
</feature>
<proteinExistence type="inferred from homology"/>
<evidence type="ECO:0000256" key="1">
    <source>
        <dbReference type="ARBA" id="ARBA00005417"/>
    </source>
</evidence>
<accession>A0A076MS13</accession>
<evidence type="ECO:0000313" key="6">
    <source>
        <dbReference type="EMBL" id="AIJ23464.1"/>
    </source>
</evidence>
<dbReference type="InterPro" id="IPR003439">
    <property type="entry name" value="ABC_transporter-like_ATP-bd"/>
</dbReference>
<dbReference type="SUPFAM" id="SSF52540">
    <property type="entry name" value="P-loop containing nucleoside triphosphate hydrolases"/>
    <property type="match status" value="1"/>
</dbReference>
<keyword evidence="7" id="KW-1185">Reference proteome</keyword>
<dbReference type="SMART" id="SM00382">
    <property type="entry name" value="AAA"/>
    <property type="match status" value="1"/>
</dbReference>
<dbReference type="PANTHER" id="PTHR43776:SF7">
    <property type="entry name" value="D,D-DIPEPTIDE TRANSPORT ATP-BINDING PROTEIN DDPF-RELATED"/>
    <property type="match status" value="1"/>
</dbReference>
<dbReference type="GO" id="GO:0015833">
    <property type="term" value="P:peptide transport"/>
    <property type="evidence" value="ECO:0007669"/>
    <property type="project" value="InterPro"/>
</dbReference>
<dbReference type="GO" id="GO:0005524">
    <property type="term" value="F:ATP binding"/>
    <property type="evidence" value="ECO:0007669"/>
    <property type="project" value="UniProtKB-KW"/>
</dbReference>
<dbReference type="Gene3D" id="3.40.50.300">
    <property type="entry name" value="P-loop containing nucleotide triphosphate hydrolases"/>
    <property type="match status" value="1"/>
</dbReference>
<protein>
    <submittedName>
        <fullName evidence="6">ABC transporter ATP-binding protein</fullName>
    </submittedName>
</protein>
<gene>
    <name evidence="6" type="ORF">AMETH_3372</name>
</gene>
<dbReference type="Pfam" id="PF00005">
    <property type="entry name" value="ABC_tran"/>
    <property type="match status" value="1"/>
</dbReference>
<dbReference type="InterPro" id="IPR017871">
    <property type="entry name" value="ABC_transporter-like_CS"/>
</dbReference>
<evidence type="ECO:0000256" key="3">
    <source>
        <dbReference type="ARBA" id="ARBA00022741"/>
    </source>
</evidence>
<dbReference type="Proteomes" id="UP000062973">
    <property type="component" value="Chromosome"/>
</dbReference>
<dbReference type="OrthoDB" id="5170605at2"/>
<dbReference type="InterPro" id="IPR027417">
    <property type="entry name" value="P-loop_NTPase"/>
</dbReference>
<dbReference type="PATRIC" id="fig|1068978.7.peg.3605"/>
<dbReference type="KEGG" id="amq:AMETH_3372"/>
<dbReference type="GO" id="GO:0055085">
    <property type="term" value="P:transmembrane transport"/>
    <property type="evidence" value="ECO:0007669"/>
    <property type="project" value="UniProtKB-ARBA"/>
</dbReference>
<dbReference type="InterPro" id="IPR050319">
    <property type="entry name" value="ABC_transp_ATP-bind"/>
</dbReference>
<dbReference type="RefSeq" id="WP_017982298.1">
    <property type="nucleotide sequence ID" value="NZ_AQUL01000001.1"/>
</dbReference>
<reference evidence="6 7" key="1">
    <citation type="submission" date="2014-07" db="EMBL/GenBank/DDBJ databases">
        <title>Whole Genome Sequence of the Amycolatopsis methanolica 239.</title>
        <authorList>
            <person name="Tang B."/>
        </authorList>
    </citation>
    <scope>NUCLEOTIDE SEQUENCE [LARGE SCALE GENOMIC DNA]</scope>
    <source>
        <strain evidence="6 7">239</strain>
    </source>
</reference>
<comment type="similarity">
    <text evidence="1">Belongs to the ABC transporter superfamily.</text>
</comment>